<protein>
    <submittedName>
        <fullName evidence="2">Uncharacterized protein</fullName>
    </submittedName>
</protein>
<proteinExistence type="predicted"/>
<dbReference type="SMART" id="SM00320">
    <property type="entry name" value="WD40"/>
    <property type="match status" value="5"/>
</dbReference>
<dbReference type="Proteomes" id="UP000789390">
    <property type="component" value="Unassembled WGS sequence"/>
</dbReference>
<dbReference type="InterPro" id="IPR001680">
    <property type="entry name" value="WD40_rpt"/>
</dbReference>
<feature type="coiled-coil region" evidence="1">
    <location>
        <begin position="514"/>
        <end position="558"/>
    </location>
</feature>
<evidence type="ECO:0000256" key="1">
    <source>
        <dbReference type="SAM" id="Coils"/>
    </source>
</evidence>
<dbReference type="PANTHER" id="PTHR44414">
    <property type="entry name" value="PROTEIN NEDD1"/>
    <property type="match status" value="1"/>
</dbReference>
<dbReference type="Pfam" id="PF00400">
    <property type="entry name" value="WD40"/>
    <property type="match status" value="1"/>
</dbReference>
<sequence length="559" mass="61101">MMTSGKFCWITASENCQIWDGSFETIHKFDEGNVLDVAWNPDGNCVAFVQKASNKIFTASVGPQIYQNTASLIEGDATALGFSNDLLLAGTNAGSVLLWDYSKHKLIRKYEGGEKSAVCRIQSNNSIIASGHHGGIIQVYGIKTGRPIGQYSIPNSSGLRDLKISSVKNSLMAAAFNSGSVVAWNTNSNKGNNSLVAEFPGAHQSPASSVALSPVTDILMVSGGLDKNVILYDFPKKKILKKIEIDSPVTAVEFFPDGTALVVGTNKGKILIYDLRNIATPIKSIIAHTTPITKLICRACTHIQKTDSGIMKSKNLSKPPISSSIERPMALLQFSANEVPEKSTRFPFLSPLACELESHSVLSPVTRIGASSTDFPALGSVNESKELEQKNSSLFSPLKGGDTSADVFSSPSLATSPLLKYKGKNFQEHHPPPRSETMLSVDEHEIEATCTSSAAESTSLKQDLSIVEACKQPVEVIQNPEGSVDFQTEFIRRIVHDVENNLREVLRRRFGDMIIQSAEQFLTLQNELAELRQQIQDKTNLEEEVKQLRNEVNQLRNLY</sequence>
<keyword evidence="3" id="KW-1185">Reference proteome</keyword>
<evidence type="ECO:0000313" key="2">
    <source>
        <dbReference type="EMBL" id="CAH0100092.1"/>
    </source>
</evidence>
<dbReference type="InterPro" id="IPR052818">
    <property type="entry name" value="NEDD1_Spindle_Assembly"/>
</dbReference>
<dbReference type="EMBL" id="CAKKLH010000031">
    <property type="protein sequence ID" value="CAH0100092.1"/>
    <property type="molecule type" value="Genomic_DNA"/>
</dbReference>
<dbReference type="GO" id="GO:0005737">
    <property type="term" value="C:cytoplasm"/>
    <property type="evidence" value="ECO:0007669"/>
    <property type="project" value="TreeGrafter"/>
</dbReference>
<dbReference type="AlphaFoldDB" id="A0A8J2WHW1"/>
<name>A0A8J2WHW1_9CRUS</name>
<accession>A0A8J2WHW1</accession>
<dbReference type="GO" id="GO:0005813">
    <property type="term" value="C:centrosome"/>
    <property type="evidence" value="ECO:0007669"/>
    <property type="project" value="TreeGrafter"/>
</dbReference>
<keyword evidence="1" id="KW-0175">Coiled coil</keyword>
<evidence type="ECO:0000313" key="3">
    <source>
        <dbReference type="Proteomes" id="UP000789390"/>
    </source>
</evidence>
<gene>
    <name evidence="2" type="ORF">DGAL_LOCUS2265</name>
</gene>
<comment type="caution">
    <text evidence="2">The sequence shown here is derived from an EMBL/GenBank/DDBJ whole genome shotgun (WGS) entry which is preliminary data.</text>
</comment>
<dbReference type="Gene3D" id="2.130.10.10">
    <property type="entry name" value="YVTN repeat-like/Quinoprotein amine dehydrogenase"/>
    <property type="match status" value="2"/>
</dbReference>
<dbReference type="InterPro" id="IPR015943">
    <property type="entry name" value="WD40/YVTN_repeat-like_dom_sf"/>
</dbReference>
<dbReference type="GO" id="GO:0000922">
    <property type="term" value="C:spindle pole"/>
    <property type="evidence" value="ECO:0007669"/>
    <property type="project" value="TreeGrafter"/>
</dbReference>
<organism evidence="2 3">
    <name type="scientific">Daphnia galeata</name>
    <dbReference type="NCBI Taxonomy" id="27404"/>
    <lineage>
        <taxon>Eukaryota</taxon>
        <taxon>Metazoa</taxon>
        <taxon>Ecdysozoa</taxon>
        <taxon>Arthropoda</taxon>
        <taxon>Crustacea</taxon>
        <taxon>Branchiopoda</taxon>
        <taxon>Diplostraca</taxon>
        <taxon>Cladocera</taxon>
        <taxon>Anomopoda</taxon>
        <taxon>Daphniidae</taxon>
        <taxon>Daphnia</taxon>
    </lineage>
</organism>
<dbReference type="GO" id="GO:0000278">
    <property type="term" value="P:mitotic cell cycle"/>
    <property type="evidence" value="ECO:0007669"/>
    <property type="project" value="TreeGrafter"/>
</dbReference>
<dbReference type="PANTHER" id="PTHR44414:SF1">
    <property type="entry name" value="PROTEIN NEDD1"/>
    <property type="match status" value="1"/>
</dbReference>
<dbReference type="InterPro" id="IPR036322">
    <property type="entry name" value="WD40_repeat_dom_sf"/>
</dbReference>
<dbReference type="GO" id="GO:0036064">
    <property type="term" value="C:ciliary basal body"/>
    <property type="evidence" value="ECO:0007669"/>
    <property type="project" value="TreeGrafter"/>
</dbReference>
<dbReference type="GO" id="GO:0007020">
    <property type="term" value="P:microtubule nucleation"/>
    <property type="evidence" value="ECO:0007669"/>
    <property type="project" value="TreeGrafter"/>
</dbReference>
<dbReference type="GO" id="GO:0043015">
    <property type="term" value="F:gamma-tubulin binding"/>
    <property type="evidence" value="ECO:0007669"/>
    <property type="project" value="TreeGrafter"/>
</dbReference>
<dbReference type="GO" id="GO:0005814">
    <property type="term" value="C:centriole"/>
    <property type="evidence" value="ECO:0007669"/>
    <property type="project" value="TreeGrafter"/>
</dbReference>
<reference evidence="2" key="1">
    <citation type="submission" date="2021-11" db="EMBL/GenBank/DDBJ databases">
        <authorList>
            <person name="Schell T."/>
        </authorList>
    </citation>
    <scope>NUCLEOTIDE SEQUENCE</scope>
    <source>
        <strain evidence="2">M5</strain>
    </source>
</reference>
<dbReference type="SUPFAM" id="SSF50978">
    <property type="entry name" value="WD40 repeat-like"/>
    <property type="match status" value="1"/>
</dbReference>
<dbReference type="OrthoDB" id="1602884at2759"/>